<proteinExistence type="inferred from homology"/>
<dbReference type="EMBL" id="SDHW01000001">
    <property type="protein sequence ID" value="RXK62340.1"/>
    <property type="molecule type" value="Genomic_DNA"/>
</dbReference>
<dbReference type="InterPro" id="IPR013538">
    <property type="entry name" value="ASHA1/2-like_C"/>
</dbReference>
<evidence type="ECO:0000256" key="1">
    <source>
        <dbReference type="ARBA" id="ARBA00006817"/>
    </source>
</evidence>
<name>A0A4Q1CMS3_9BACT</name>
<accession>A0A4Q1CMS3</accession>
<dbReference type="RefSeq" id="WP_129129711.1">
    <property type="nucleotide sequence ID" value="NZ_SDHW01000001.1"/>
</dbReference>
<comment type="caution">
    <text evidence="3">The sequence shown here is derived from an EMBL/GenBank/DDBJ whole genome shotgun (WGS) entry which is preliminary data.</text>
</comment>
<sequence length="147" mass="16683">MERLHFSVKINAPKEKVWDVLWTKGNYEAWTAVFAPGSTAISDWQQGSRILFTDGTGNGMVSEIAEKRENEYMSFTHLGEIKDGIEDTTSDKVKVWNGSKENYTLTQNNNGTTLDVEIDISAEYKDYFLGTWPKAMEVIKTMAEQTN</sequence>
<reference evidence="3 4" key="1">
    <citation type="submission" date="2019-01" db="EMBL/GenBank/DDBJ databases">
        <title>Lacibacter sp. strain TTM-7.</title>
        <authorList>
            <person name="Chen W.-M."/>
        </authorList>
    </citation>
    <scope>NUCLEOTIDE SEQUENCE [LARGE SCALE GENOMIC DNA]</scope>
    <source>
        <strain evidence="3 4">TTM-7</strain>
    </source>
</reference>
<organism evidence="3 4">
    <name type="scientific">Lacibacter luteus</name>
    <dbReference type="NCBI Taxonomy" id="2508719"/>
    <lineage>
        <taxon>Bacteria</taxon>
        <taxon>Pseudomonadati</taxon>
        <taxon>Bacteroidota</taxon>
        <taxon>Chitinophagia</taxon>
        <taxon>Chitinophagales</taxon>
        <taxon>Chitinophagaceae</taxon>
        <taxon>Lacibacter</taxon>
    </lineage>
</organism>
<dbReference type="SUPFAM" id="SSF55961">
    <property type="entry name" value="Bet v1-like"/>
    <property type="match status" value="1"/>
</dbReference>
<gene>
    <name evidence="3" type="ORF">ESA94_04830</name>
</gene>
<dbReference type="OrthoDB" id="2355173at2"/>
<feature type="domain" description="Activator of Hsp90 ATPase homologue 1/2-like C-terminal" evidence="2">
    <location>
        <begin position="11"/>
        <end position="140"/>
    </location>
</feature>
<dbReference type="AlphaFoldDB" id="A0A4Q1CMS3"/>
<evidence type="ECO:0000313" key="3">
    <source>
        <dbReference type="EMBL" id="RXK62340.1"/>
    </source>
</evidence>
<dbReference type="Pfam" id="PF08327">
    <property type="entry name" value="AHSA1"/>
    <property type="match status" value="1"/>
</dbReference>
<protein>
    <submittedName>
        <fullName evidence="3">SRPBCC domain-containing protein</fullName>
    </submittedName>
</protein>
<dbReference type="CDD" id="cd07814">
    <property type="entry name" value="SRPBCC_CalC_Aha1-like"/>
    <property type="match status" value="1"/>
</dbReference>
<evidence type="ECO:0000313" key="4">
    <source>
        <dbReference type="Proteomes" id="UP000290204"/>
    </source>
</evidence>
<dbReference type="InterPro" id="IPR023393">
    <property type="entry name" value="START-like_dom_sf"/>
</dbReference>
<dbReference type="Proteomes" id="UP000290204">
    <property type="component" value="Unassembled WGS sequence"/>
</dbReference>
<comment type="similarity">
    <text evidence="1">Belongs to the AHA1 family.</text>
</comment>
<dbReference type="Gene3D" id="3.30.530.20">
    <property type="match status" value="1"/>
</dbReference>
<evidence type="ECO:0000259" key="2">
    <source>
        <dbReference type="Pfam" id="PF08327"/>
    </source>
</evidence>
<keyword evidence="4" id="KW-1185">Reference proteome</keyword>